<gene>
    <name evidence="1" type="ORF">GA0074692_0966</name>
</gene>
<name>A0A1C6RU53_9ACTN</name>
<dbReference type="AlphaFoldDB" id="A0A1C6RU53"/>
<evidence type="ECO:0008006" key="3">
    <source>
        <dbReference type="Google" id="ProtNLM"/>
    </source>
</evidence>
<reference evidence="2" key="1">
    <citation type="submission" date="2016-06" db="EMBL/GenBank/DDBJ databases">
        <authorList>
            <person name="Varghese N."/>
            <person name="Submissions Spin"/>
        </authorList>
    </citation>
    <scope>NUCLEOTIDE SEQUENCE [LARGE SCALE GENOMIC DNA]</scope>
    <source>
        <strain evidence="2">DSM 43817</strain>
    </source>
</reference>
<organism evidence="1 2">
    <name type="scientific">Micromonospora pallida</name>
    <dbReference type="NCBI Taxonomy" id="145854"/>
    <lineage>
        <taxon>Bacteria</taxon>
        <taxon>Bacillati</taxon>
        <taxon>Actinomycetota</taxon>
        <taxon>Actinomycetes</taxon>
        <taxon>Micromonosporales</taxon>
        <taxon>Micromonosporaceae</taxon>
        <taxon>Micromonospora</taxon>
    </lineage>
</organism>
<dbReference type="Proteomes" id="UP000198959">
    <property type="component" value="Unassembled WGS sequence"/>
</dbReference>
<dbReference type="EMBL" id="FMHW01000002">
    <property type="protein sequence ID" value="SCL20737.1"/>
    <property type="molecule type" value="Genomic_DNA"/>
</dbReference>
<protein>
    <recommendedName>
        <fullName evidence="3">Phosphopantetheine attachment site</fullName>
    </recommendedName>
</protein>
<dbReference type="STRING" id="145854.GA0074692_0966"/>
<evidence type="ECO:0000313" key="1">
    <source>
        <dbReference type="EMBL" id="SCL20737.1"/>
    </source>
</evidence>
<dbReference type="InterPro" id="IPR036736">
    <property type="entry name" value="ACP-like_sf"/>
</dbReference>
<keyword evidence="2" id="KW-1185">Reference proteome</keyword>
<dbReference type="Gene3D" id="1.10.1200.10">
    <property type="entry name" value="ACP-like"/>
    <property type="match status" value="1"/>
</dbReference>
<evidence type="ECO:0000313" key="2">
    <source>
        <dbReference type="Proteomes" id="UP000198959"/>
    </source>
</evidence>
<sequence>MDSTSRATTEDTSDLARTDDIVRRLVGRVAPEPVDVAGEHQSLAGELHYNSLRMVELASILEDLFELDPSVLAEAPPMGTPAELRDFLLDKVSAGLGTIPGPDDVASVIDQY</sequence>
<dbReference type="SUPFAM" id="SSF47336">
    <property type="entry name" value="ACP-like"/>
    <property type="match status" value="1"/>
</dbReference>
<accession>A0A1C6RU53</accession>
<proteinExistence type="predicted"/>